<dbReference type="AlphaFoldDB" id="A0A897N6P4"/>
<feature type="transmembrane region" description="Helical" evidence="1">
    <location>
        <begin position="103"/>
        <end position="124"/>
    </location>
</feature>
<proteinExistence type="predicted"/>
<evidence type="ECO:0000256" key="1">
    <source>
        <dbReference type="SAM" id="Phobius"/>
    </source>
</evidence>
<reference evidence="2" key="1">
    <citation type="submission" date="2020-11" db="EMBL/GenBank/DDBJ databases">
        <title>Carbohydrate-dependent, anaerobic sulfur respiration: A novel catabolism in halophilic archaea.</title>
        <authorList>
            <person name="Sorokin D.Y."/>
            <person name="Messina E."/>
            <person name="Smedile F."/>
            <person name="La Cono V."/>
            <person name="Hallsworth J.E."/>
            <person name="Yakimov M.M."/>
        </authorList>
    </citation>
    <scope>NUCLEOTIDE SEQUENCE</scope>
    <source>
        <strain evidence="2">HSR12-1</strain>
    </source>
</reference>
<feature type="transmembrane region" description="Helical" evidence="1">
    <location>
        <begin position="71"/>
        <end position="91"/>
    </location>
</feature>
<dbReference type="Proteomes" id="UP000663525">
    <property type="component" value="Chromosome"/>
</dbReference>
<evidence type="ECO:0000313" key="2">
    <source>
        <dbReference type="EMBL" id="QSG06046.1"/>
    </source>
</evidence>
<dbReference type="EMBL" id="CP064787">
    <property type="protein sequence ID" value="QSG06046.1"/>
    <property type="molecule type" value="Genomic_DNA"/>
</dbReference>
<organism evidence="2 3">
    <name type="scientific">Halapricum desulfuricans</name>
    <dbReference type="NCBI Taxonomy" id="2841257"/>
    <lineage>
        <taxon>Archaea</taxon>
        <taxon>Methanobacteriati</taxon>
        <taxon>Methanobacteriota</taxon>
        <taxon>Stenosarchaea group</taxon>
        <taxon>Halobacteria</taxon>
        <taxon>Halobacteriales</taxon>
        <taxon>Haloarculaceae</taxon>
        <taxon>Halapricum</taxon>
    </lineage>
</organism>
<dbReference type="RefSeq" id="WP_229112421.1">
    <property type="nucleotide sequence ID" value="NZ_CP064787.1"/>
</dbReference>
<keyword evidence="1" id="KW-0472">Membrane</keyword>
<protein>
    <submittedName>
        <fullName evidence="2">Uncharacterized protein</fullName>
    </submittedName>
</protein>
<name>A0A897N6P4_9EURY</name>
<evidence type="ECO:0000313" key="3">
    <source>
        <dbReference type="Proteomes" id="UP000663525"/>
    </source>
</evidence>
<dbReference type="GeneID" id="68855300"/>
<accession>A0A897N6P4</accession>
<keyword evidence="1" id="KW-0812">Transmembrane</keyword>
<gene>
    <name evidence="2" type="ORF">HSR121_1709</name>
</gene>
<sequence length="160" mass="17344">MSLIGPSIDANEYIQSGEIVHVKTDAERRSLEDTRPGTLMVTDSRFVFIDGSKAIDLDVHAIDEIVFRPSYLPLSYIAVATFAAVASFLAFDGPPVIDIGPPAAWSVLAIGGFIFAIILVAAVITEYGARLTIKTSQSTYQFRSDDLSDVPHAIRGARDR</sequence>
<keyword evidence="1" id="KW-1133">Transmembrane helix</keyword>